<feature type="compositionally biased region" description="Acidic residues" evidence="1">
    <location>
        <begin position="554"/>
        <end position="565"/>
    </location>
</feature>
<feature type="compositionally biased region" description="Low complexity" evidence="1">
    <location>
        <begin position="530"/>
        <end position="553"/>
    </location>
</feature>
<evidence type="ECO:0000256" key="1">
    <source>
        <dbReference type="SAM" id="MobiDB-lite"/>
    </source>
</evidence>
<dbReference type="GeneID" id="16194223"/>
<dbReference type="RefSeq" id="YP_008058702.1">
    <property type="nucleotide sequence ID" value="NC_021322.1"/>
</dbReference>
<accession>R4TM75</accession>
<sequence length="944" mass="102726">MDLPDSVRSLLGSSSEPDAGSDIEERAAQVDGGQQIVAEGEEQIAIEVPDGSDVDTEQIEAALSGAAGSVGVKGAAGGETTVTPVASGSDIHITDSAFDLSDWEYKAFLDDQITNLIDNRVDYNTETGKWILANDDLIPGILIRLKSLMLGQDGLEPKPSDPDSEQDQRLAEHLEKIYEGDQSVEAHVDPGKVVDRILEQNVINAVFVGRSTDLQHLDVDDLSYVKDGETGEEIYIQHQTSYVTFDLDEDDRDPEVNVEHTDDQKALEIGSEVLDVRLYRTPPLQSVADDVVNKMQLKRLQGRKAEIASIGGIIIKVNPPAWLSEEDYDQYVAAEDDEFGDESGRLLELVMAQQIDAALATLEDYQTATVMSIPENWETTTIELPEMDESMSSMIRDYNEAISRRLLLPLDLIELKEGPELSRNSMMQMFLDQISGWQGQVTDLFDDFAQVQADIHGLSGEVNHQLPAIAAEDEQEILKLFNFAGLLGMSEAEGRELANTLEGVDLETDPTRDMPPEGGPEDPEDREQQMQDVLDQQQPDQGPEGQNQGPAPGDEGDEPQGEGPEDGMQARFAAALSDEGAIQAGQDGDPICWVCGDEASLVNETPPHEFACNYHGISPNHVQIGQADIEAADAVPEEGEEIELPTDCRMCDETTRIQGSFYCPGCHPDIEEDQFDGELAAAESFSEGQEVETPDGVGVVVEVRTEDFEGPGGDTVEASEDQPAYVVGVESGAEVYRASDLSDGEIDAPVDDPAEDLSEEVEGFSSDIEAAGWMEVHAGPTDWDYPDSWEESDTPARLILLKAWAGMNGQFNCPSGNCCKGTMRKTGMSENASDQFCAAMKDRVLMWEGWRKGAASASVKASHGFSGYETLREAAAHVRDLIEKKTPEGHTTEMRKRKDIGEDAFAVIIRDRQGNFTGSMVVKESDTDAGSWLVIGGDDFLGGA</sequence>
<dbReference type="OrthoDB" id="23664at10239"/>
<name>R4TM75_9CAUD</name>
<dbReference type="Proteomes" id="UP000203449">
    <property type="component" value="Segment"/>
</dbReference>
<protein>
    <submittedName>
        <fullName evidence="2">Uncharacterized protein</fullName>
    </submittedName>
</protein>
<proteinExistence type="predicted"/>
<evidence type="ECO:0000313" key="2">
    <source>
        <dbReference type="EMBL" id="AGM11268.1"/>
    </source>
</evidence>
<feature type="region of interest" description="Disordered" evidence="1">
    <location>
        <begin position="501"/>
        <end position="566"/>
    </location>
</feature>
<keyword evidence="3" id="KW-1185">Reference proteome</keyword>
<evidence type="ECO:0000313" key="3">
    <source>
        <dbReference type="Proteomes" id="UP000203449"/>
    </source>
</evidence>
<dbReference type="KEGG" id="vg:16194223"/>
<reference evidence="2 3" key="1">
    <citation type="submission" date="2012-12" db="EMBL/GenBank/DDBJ databases">
        <authorList>
            <person name="Sencilo A."/>
            <person name="Jacobs-Sera D."/>
            <person name="Russell D.A."/>
            <person name="Ko C."/>
            <person name="Atanasova N."/>
            <person name="Osterlund E."/>
            <person name="Oksanen H.M."/>
            <person name="Bamford D.H."/>
            <person name="Hatfull G.F."/>
            <person name="Roine E."/>
            <person name="Hendrix R.W."/>
        </authorList>
    </citation>
    <scope>NUCLEOTIDE SEQUENCE [LARGE SCALE GENOMIC DNA]</scope>
</reference>
<feature type="region of interest" description="Disordered" evidence="1">
    <location>
        <begin position="1"/>
        <end position="23"/>
    </location>
</feature>
<dbReference type="EMBL" id="KC292025">
    <property type="protein sequence ID" value="AGM11268.1"/>
    <property type="molecule type" value="Genomic_DNA"/>
</dbReference>
<organism evidence="2 3">
    <name type="scientific">Haloarcula hispanica tailed virus 1</name>
    <dbReference type="NCBI Taxonomy" id="1273750"/>
    <lineage>
        <taxon>Viruses</taxon>
        <taxon>Duplodnaviria</taxon>
        <taxon>Heunggongvirae</taxon>
        <taxon>Uroviricota</taxon>
        <taxon>Caudoviricetes</taxon>
        <taxon>Madisaviridae</taxon>
        <taxon>Clampvirus</taxon>
        <taxon>Clampvirus italiense</taxon>
        <taxon>Clampvirus HHTV1</taxon>
    </lineage>
</organism>
<gene>
    <name evidence="2" type="primary">12</name>
    <name evidence="2" type="ORF">HHTV1_12</name>
</gene>